<organism evidence="1 4">
    <name type="scientific">Moraxella catarrhalis</name>
    <name type="common">Branhamella catarrhalis</name>
    <dbReference type="NCBI Taxonomy" id="480"/>
    <lineage>
        <taxon>Bacteria</taxon>
        <taxon>Pseudomonadati</taxon>
        <taxon>Pseudomonadota</taxon>
        <taxon>Gammaproteobacteria</taxon>
        <taxon>Moraxellales</taxon>
        <taxon>Moraxellaceae</taxon>
        <taxon>Moraxella</taxon>
    </lineage>
</organism>
<evidence type="ECO:0000313" key="4">
    <source>
        <dbReference type="Proteomes" id="UP000280228"/>
    </source>
</evidence>
<evidence type="ECO:0000313" key="2">
    <source>
        <dbReference type="EMBL" id="RUO16108.1"/>
    </source>
</evidence>
<dbReference type="EMBL" id="RYER01000018">
    <property type="protein sequence ID" value="RUO16108.1"/>
    <property type="molecule type" value="Genomic_DNA"/>
</dbReference>
<dbReference type="Proteomes" id="UP000268436">
    <property type="component" value="Unassembled WGS sequence"/>
</dbReference>
<dbReference type="Proteomes" id="UP000280228">
    <property type="component" value="Chromosome"/>
</dbReference>
<sequence length="58" mass="6779">MTSTPNRYDLGFLDRFAKHLNTDRLPFLKQIVTNECCNCLNTLMAINNMLYNYCCVLN</sequence>
<gene>
    <name evidence="1" type="ORF">EJK53_0123</name>
    <name evidence="2" type="ORF">EJK54_0932</name>
</gene>
<dbReference type="EMBL" id="CP034662">
    <property type="protein sequence ID" value="AZQ92510.1"/>
    <property type="molecule type" value="Genomic_DNA"/>
</dbReference>
<name>A0A3Q9GC49_MORCA</name>
<proteinExistence type="predicted"/>
<evidence type="ECO:0000313" key="3">
    <source>
        <dbReference type="Proteomes" id="UP000268436"/>
    </source>
</evidence>
<accession>A0A3Q9GC49</accession>
<keyword evidence="3" id="KW-1185">Reference proteome</keyword>
<protein>
    <submittedName>
        <fullName evidence="1">Uncharacterized protein</fullName>
    </submittedName>
</protein>
<dbReference type="AlphaFoldDB" id="A0A3Q9GC49"/>
<reference evidence="3 4" key="1">
    <citation type="submission" date="2018-12" db="EMBL/GenBank/DDBJ databases">
        <title>Persistence of Moraxella catarrhalis in Chronic Obstructive Pulmonary Disease and Regulation of the Hag/MID Adhesin.</title>
        <authorList>
            <person name="Murphy T."/>
            <person name="Zhao X."/>
            <person name="Vyas G."/>
            <person name="Aluvathingal J."/>
            <person name="Nadendla S."/>
            <person name="Tallon L."/>
            <person name="Tettelin H."/>
        </authorList>
    </citation>
    <scope>NUCLEOTIDE SEQUENCE [LARGE SCALE GENOMIC DNA]</scope>
    <source>
        <strain evidence="2 3">173P27B1</strain>
        <strain evidence="1 4">46P58B1</strain>
    </source>
</reference>
<evidence type="ECO:0000313" key="1">
    <source>
        <dbReference type="EMBL" id="AZQ92510.1"/>
    </source>
</evidence>